<dbReference type="Gene3D" id="1.10.287.1490">
    <property type="match status" value="1"/>
</dbReference>
<feature type="compositionally biased region" description="Polar residues" evidence="2">
    <location>
        <begin position="480"/>
        <end position="490"/>
    </location>
</feature>
<reference evidence="3 4" key="1">
    <citation type="submission" date="2018-10" db="EMBL/GenBank/DDBJ databases">
        <title>Complete genome sequence of Malassezia restricta CBS 7877.</title>
        <authorList>
            <person name="Morand S.C."/>
            <person name="Bertignac M."/>
            <person name="Iltis A."/>
            <person name="Kolder I."/>
            <person name="Pirovano W."/>
            <person name="Jourdain R."/>
            <person name="Clavaud C."/>
        </authorList>
    </citation>
    <scope>NUCLEOTIDE SEQUENCE [LARGE SCALE GENOMIC DNA]</scope>
    <source>
        <strain evidence="3 4">CBS 7877</strain>
    </source>
</reference>
<organism evidence="3 4">
    <name type="scientific">Malassezia restricta (strain ATCC 96810 / NBRC 103918 / CBS 7877)</name>
    <name type="common">Seborrheic dermatitis infection agent</name>
    <dbReference type="NCBI Taxonomy" id="425264"/>
    <lineage>
        <taxon>Eukaryota</taxon>
        <taxon>Fungi</taxon>
        <taxon>Dikarya</taxon>
        <taxon>Basidiomycota</taxon>
        <taxon>Ustilaginomycotina</taxon>
        <taxon>Malasseziomycetes</taxon>
        <taxon>Malasseziales</taxon>
        <taxon>Malasseziaceae</taxon>
        <taxon>Malassezia</taxon>
    </lineage>
</organism>
<keyword evidence="1" id="KW-0175">Coiled coil</keyword>
<evidence type="ECO:0000256" key="2">
    <source>
        <dbReference type="SAM" id="MobiDB-lite"/>
    </source>
</evidence>
<protein>
    <submittedName>
        <fullName evidence="3">ATPase involved in DNA repair</fullName>
    </submittedName>
</protein>
<dbReference type="Proteomes" id="UP000269793">
    <property type="component" value="Chromosome V"/>
</dbReference>
<dbReference type="AlphaFoldDB" id="A0A3G2S7V1"/>
<evidence type="ECO:0000313" key="3">
    <source>
        <dbReference type="EMBL" id="AYO43950.1"/>
    </source>
</evidence>
<feature type="coiled-coil region" evidence="1">
    <location>
        <begin position="288"/>
        <end position="339"/>
    </location>
</feature>
<name>A0A3G2S7V1_MALR7</name>
<dbReference type="VEuPathDB" id="FungiDB:DNF11_3000"/>
<proteinExistence type="predicted"/>
<evidence type="ECO:0000313" key="4">
    <source>
        <dbReference type="Proteomes" id="UP000269793"/>
    </source>
</evidence>
<accession>A0A3G2S7V1</accession>
<feature type="coiled-coil region" evidence="1">
    <location>
        <begin position="123"/>
        <end position="165"/>
    </location>
</feature>
<feature type="region of interest" description="Disordered" evidence="2">
    <location>
        <begin position="480"/>
        <end position="501"/>
    </location>
</feature>
<gene>
    <name evidence="3" type="ORF">DNF11_3000</name>
</gene>
<feature type="region of interest" description="Disordered" evidence="2">
    <location>
        <begin position="400"/>
        <end position="423"/>
    </location>
</feature>
<dbReference type="STRING" id="425264.A0A3G2S7V1"/>
<keyword evidence="4" id="KW-1185">Reference proteome</keyword>
<dbReference type="EMBL" id="CP033152">
    <property type="protein sequence ID" value="AYO43950.1"/>
    <property type="molecule type" value="Genomic_DNA"/>
</dbReference>
<dbReference type="OrthoDB" id="10255344at2759"/>
<sequence length="501" mass="56199">MDATTDAGAWAEHMLRVLQTGIHARLVGCSVVPPLPRPKNTLEAMSHLSVLLSECEDLLAFEQVEKSLQQENFVVKEDGNDAFNYALAVQAVHALQQELHAVREDDADPDATIVASPDTHPWHKRVKDTIQELEDRHADEMAQIYAQHSDELEALRSEHAADEAQQARDHHDQMETVRKTAHDELESVRAGLHAEYTASIEEMQRSWSTACASLSRTIDDLHSQVASHAQSMAPVSKRIYALHEVIDALAAERMAVQVEVRTWRAKHAAVTNDMASLHEQLASRQSELAIRSSRLNETERQLHEVQREMECTAQAQADMDEMQARVAAAEAEVTGLRDQLRALEPLCAERTQLASEVHELQKLVSMYKDSVTHAQLEHERTQQQLEKAEAQRFALEQELAERETELKSQRKSRAPRASSHDQATRIAELECELNAKAAEIEDGDTRLLAVMKENKRLLSQLKALKSDSKRALQDVTNAKTVTGIPSSPTKQRMGIMRSHVA</sequence>
<evidence type="ECO:0000256" key="1">
    <source>
        <dbReference type="SAM" id="Coils"/>
    </source>
</evidence>